<sequence length="230" mass="26858">MMRYNSFKQPVGEPLPDFQIGGLPDMGQLVGETVIVEKFDRRRHDLFPIFCDRTPLENWTYLPVEPFACRADFDLFEARMHQSADPYHLVIQAETDGRILGSFALMSIDRHNRTVEMGWVVYSTALQRTRMATEAQYLVMKYVFETLQYRRYEWKCDSLNAPSRRAAERLGFTYEGTFRQMQVYKGRNRDTAWFSILDSEWPANKARLERWLAPGNFTSNGGQVMPLDAV</sequence>
<dbReference type="InterPro" id="IPR016181">
    <property type="entry name" value="Acyl_CoA_acyltransferase"/>
</dbReference>
<keyword evidence="4" id="KW-1185">Reference proteome</keyword>
<dbReference type="Gene3D" id="3.40.630.30">
    <property type="match status" value="1"/>
</dbReference>
<dbReference type="GO" id="GO:1990189">
    <property type="term" value="F:protein N-terminal-serine acetyltransferase activity"/>
    <property type="evidence" value="ECO:0007669"/>
    <property type="project" value="TreeGrafter"/>
</dbReference>
<dbReference type="Proteomes" id="UP001149607">
    <property type="component" value="Chromosome"/>
</dbReference>
<dbReference type="EMBL" id="JAPQFL010000001">
    <property type="protein sequence ID" value="MDD9327189.1"/>
    <property type="molecule type" value="Genomic_DNA"/>
</dbReference>
<dbReference type="PROSITE" id="PS51186">
    <property type="entry name" value="GNAT"/>
    <property type="match status" value="1"/>
</dbReference>
<dbReference type="AlphaFoldDB" id="A0A9X4IAA9"/>
<accession>A0A9X4IAA9</accession>
<protein>
    <submittedName>
        <fullName evidence="2">GNAT family N-acetyltransferase</fullName>
    </submittedName>
    <submittedName>
        <fullName evidence="3">GNAT family protein</fullName>
        <ecNumber evidence="3">2.-.-.-</ecNumber>
    </submittedName>
</protein>
<gene>
    <name evidence="2" type="ORF">ORY91_000570</name>
    <name evidence="3" type="ORF">V9W64_02230</name>
</gene>
<dbReference type="InterPro" id="IPR051908">
    <property type="entry name" value="Ribosomal_N-acetyltransferase"/>
</dbReference>
<organism evidence="2">
    <name type="scientific">Neisseria leonii</name>
    <dbReference type="NCBI Taxonomy" id="2995413"/>
    <lineage>
        <taxon>Bacteria</taxon>
        <taxon>Pseudomonadati</taxon>
        <taxon>Pseudomonadota</taxon>
        <taxon>Betaproteobacteria</taxon>
        <taxon>Neisseriales</taxon>
        <taxon>Neisseriaceae</taxon>
        <taxon>Neisseria</taxon>
    </lineage>
</organism>
<dbReference type="SUPFAM" id="SSF55729">
    <property type="entry name" value="Acyl-CoA N-acyltransferases (Nat)"/>
    <property type="match status" value="1"/>
</dbReference>
<dbReference type="FunFam" id="3.40.630.30:FF:000047">
    <property type="entry name" value="Acetyltransferase, GNAT family"/>
    <property type="match status" value="1"/>
</dbReference>
<dbReference type="RefSeq" id="WP_338691840.1">
    <property type="nucleotide sequence ID" value="NZ_CP146598.1"/>
</dbReference>
<proteinExistence type="predicted"/>
<reference evidence="2" key="1">
    <citation type="submission" date="2022-10" db="EMBL/GenBank/DDBJ databases">
        <authorList>
            <person name="Boutroux M."/>
        </authorList>
    </citation>
    <scope>NUCLEOTIDE SEQUENCE</scope>
    <source>
        <strain evidence="2">51.81</strain>
    </source>
</reference>
<evidence type="ECO:0000313" key="2">
    <source>
        <dbReference type="EMBL" id="MDD9327189.1"/>
    </source>
</evidence>
<dbReference type="PANTHER" id="PTHR43441:SF2">
    <property type="entry name" value="FAMILY ACETYLTRANSFERASE, PUTATIVE (AFU_ORTHOLOGUE AFUA_7G00850)-RELATED"/>
    <property type="match status" value="1"/>
</dbReference>
<dbReference type="Pfam" id="PF13302">
    <property type="entry name" value="Acetyltransf_3"/>
    <property type="match status" value="1"/>
</dbReference>
<evidence type="ECO:0000313" key="4">
    <source>
        <dbReference type="Proteomes" id="UP001149607"/>
    </source>
</evidence>
<name>A0A9X4IAA9_9NEIS</name>
<evidence type="ECO:0000259" key="1">
    <source>
        <dbReference type="PROSITE" id="PS51186"/>
    </source>
</evidence>
<keyword evidence="3" id="KW-0808">Transferase</keyword>
<reference evidence="3" key="2">
    <citation type="submission" date="2024-02" db="EMBL/GenBank/DDBJ databases">
        <title>Neisseria leonii sp. nov.</title>
        <authorList>
            <person name="Boutroux M."/>
            <person name="Favre-Rochex S."/>
            <person name="Gorgette O."/>
            <person name="Touak G."/>
            <person name="Muhle E."/>
            <person name="Chesneau O."/>
            <person name="Clermont D."/>
            <person name="Rahi P."/>
        </authorList>
    </citation>
    <scope>NUCLEOTIDE SEQUENCE</scope>
    <source>
        <strain evidence="3">51.81</strain>
    </source>
</reference>
<dbReference type="PANTHER" id="PTHR43441">
    <property type="entry name" value="RIBOSOMAL-PROTEIN-SERINE ACETYLTRANSFERASE"/>
    <property type="match status" value="1"/>
</dbReference>
<dbReference type="InterPro" id="IPR000182">
    <property type="entry name" value="GNAT_dom"/>
</dbReference>
<feature type="domain" description="N-acetyltransferase" evidence="1">
    <location>
        <begin position="33"/>
        <end position="190"/>
    </location>
</feature>
<evidence type="ECO:0000313" key="3">
    <source>
        <dbReference type="EMBL" id="WWY03583.1"/>
    </source>
</evidence>
<dbReference type="EC" id="2.-.-.-" evidence="3"/>
<dbReference type="EMBL" id="CP146598">
    <property type="protein sequence ID" value="WWY03583.1"/>
    <property type="molecule type" value="Genomic_DNA"/>
</dbReference>
<dbReference type="GO" id="GO:0008999">
    <property type="term" value="F:protein-N-terminal-alanine acetyltransferase activity"/>
    <property type="evidence" value="ECO:0007669"/>
    <property type="project" value="TreeGrafter"/>
</dbReference>